<accession>A0A852SQS8</accession>
<name>A0A852SQS8_9MICO</name>
<dbReference type="Gene3D" id="1.10.10.10">
    <property type="entry name" value="Winged helix-like DNA-binding domain superfamily/Winged helix DNA-binding domain"/>
    <property type="match status" value="1"/>
</dbReference>
<reference evidence="1 2" key="1">
    <citation type="submission" date="2020-07" db="EMBL/GenBank/DDBJ databases">
        <title>Sequencing the genomes of 1000 actinobacteria strains.</title>
        <authorList>
            <person name="Klenk H.-P."/>
        </authorList>
    </citation>
    <scope>NUCLEOTIDE SEQUENCE [LARGE SCALE GENOMIC DNA]</scope>
    <source>
        <strain evidence="1 2">DSM 26474</strain>
    </source>
</reference>
<keyword evidence="2" id="KW-1185">Reference proteome</keyword>
<comment type="caution">
    <text evidence="1">The sequence shown here is derived from an EMBL/GenBank/DDBJ whole genome shotgun (WGS) entry which is preliminary data.</text>
</comment>
<dbReference type="RefSeq" id="WP_179548271.1">
    <property type="nucleotide sequence ID" value="NZ_BSEW01000002.1"/>
</dbReference>
<evidence type="ECO:0000313" key="2">
    <source>
        <dbReference type="Proteomes" id="UP000549913"/>
    </source>
</evidence>
<dbReference type="AlphaFoldDB" id="A0A852SQS8"/>
<proteinExistence type="predicted"/>
<protein>
    <submittedName>
        <fullName evidence="1">Putative transcriptional regulator</fullName>
    </submittedName>
</protein>
<dbReference type="InterPro" id="IPR036390">
    <property type="entry name" value="WH_DNA-bd_sf"/>
</dbReference>
<gene>
    <name evidence="1" type="ORF">BJ984_002436</name>
</gene>
<sequence>MGGLPVCDVEVVYSVLGIDPARPELLRTLLALGPTTVEAAARAAGLSDGAALQRDVDELVAAGLVHETADAGERLFTADATAIEAMFHSLWRHIDRFGI</sequence>
<dbReference type="Proteomes" id="UP000549913">
    <property type="component" value="Unassembled WGS sequence"/>
</dbReference>
<dbReference type="SUPFAM" id="SSF46785">
    <property type="entry name" value="Winged helix' DNA-binding domain"/>
    <property type="match status" value="1"/>
</dbReference>
<evidence type="ECO:0000313" key="1">
    <source>
        <dbReference type="EMBL" id="NYD71278.1"/>
    </source>
</evidence>
<organism evidence="1 2">
    <name type="scientific">Herbiconiux flava</name>
    <dbReference type="NCBI Taxonomy" id="881268"/>
    <lineage>
        <taxon>Bacteria</taxon>
        <taxon>Bacillati</taxon>
        <taxon>Actinomycetota</taxon>
        <taxon>Actinomycetes</taxon>
        <taxon>Micrococcales</taxon>
        <taxon>Microbacteriaceae</taxon>
        <taxon>Herbiconiux</taxon>
    </lineage>
</organism>
<dbReference type="EMBL" id="JACCBM010000001">
    <property type="protein sequence ID" value="NYD71278.1"/>
    <property type="molecule type" value="Genomic_DNA"/>
</dbReference>
<dbReference type="InterPro" id="IPR036388">
    <property type="entry name" value="WH-like_DNA-bd_sf"/>
</dbReference>